<evidence type="ECO:0000313" key="7">
    <source>
        <dbReference type="Proteomes" id="UP001242995"/>
    </source>
</evidence>
<reference evidence="4 6" key="1">
    <citation type="submission" date="2023-07" db="EMBL/GenBank/DDBJ databases">
        <title>Sorghum-associated microbial communities from plants grown in Nebraska, USA.</title>
        <authorList>
            <person name="Schachtman D."/>
        </authorList>
    </citation>
    <scope>NUCLEOTIDE SEQUENCE</scope>
    <source>
        <strain evidence="4">DS1006</strain>
        <strain evidence="5 6">DS1016</strain>
    </source>
</reference>
<dbReference type="Gene3D" id="3.40.50.720">
    <property type="entry name" value="NAD(P)-binding Rossmann-like Domain"/>
    <property type="match status" value="1"/>
</dbReference>
<dbReference type="EMBL" id="JAUSTF010000001">
    <property type="protein sequence ID" value="MDQ0179018.1"/>
    <property type="molecule type" value="Genomic_DNA"/>
</dbReference>
<evidence type="ECO:0000259" key="3">
    <source>
        <dbReference type="Pfam" id="PF22725"/>
    </source>
</evidence>
<dbReference type="PANTHER" id="PTHR43249:SF1">
    <property type="entry name" value="D-GLUCOSIDE 3-DEHYDROGENASE"/>
    <property type="match status" value="1"/>
</dbReference>
<dbReference type="Pfam" id="PF01408">
    <property type="entry name" value="GFO_IDH_MocA"/>
    <property type="match status" value="1"/>
</dbReference>
<dbReference type="AlphaFoldDB" id="A0AAW8DGJ0"/>
<dbReference type="InterPro" id="IPR055170">
    <property type="entry name" value="GFO_IDH_MocA-like_dom"/>
</dbReference>
<dbReference type="SUPFAM" id="SSF51735">
    <property type="entry name" value="NAD(P)-binding Rossmann-fold domains"/>
    <property type="match status" value="1"/>
</dbReference>
<organism evidence="4 7">
    <name type="scientific">Arthrobacter bambusae</name>
    <dbReference type="NCBI Taxonomy" id="1338426"/>
    <lineage>
        <taxon>Bacteria</taxon>
        <taxon>Bacillati</taxon>
        <taxon>Actinomycetota</taxon>
        <taxon>Actinomycetes</taxon>
        <taxon>Micrococcales</taxon>
        <taxon>Micrococcaceae</taxon>
        <taxon>Arthrobacter</taxon>
    </lineage>
</organism>
<accession>A0AAW8DGJ0</accession>
<dbReference type="SUPFAM" id="SSF55347">
    <property type="entry name" value="Glyceraldehyde-3-phosphate dehydrogenase-like, C-terminal domain"/>
    <property type="match status" value="1"/>
</dbReference>
<feature type="domain" description="GFO/IDH/MocA-like oxidoreductase" evidence="3">
    <location>
        <begin position="132"/>
        <end position="255"/>
    </location>
</feature>
<proteinExistence type="predicted"/>
<dbReference type="PANTHER" id="PTHR43249">
    <property type="entry name" value="UDP-N-ACETYL-2-AMINO-2-DEOXY-D-GLUCURONATE OXIDASE"/>
    <property type="match status" value="1"/>
</dbReference>
<protein>
    <submittedName>
        <fullName evidence="4">Dehydrogenase</fullName>
    </submittedName>
</protein>
<evidence type="ECO:0000256" key="1">
    <source>
        <dbReference type="ARBA" id="ARBA00023027"/>
    </source>
</evidence>
<sequence length="376" mass="39480">MNHPFRVGIVGCGNIADNHFQSYSALPDVEIVGVCDVAVERAQMFAAERGIAHAVPSVRELIALGIDAISVCTPHPTHEAVVAEAASAGVHVLCEKPIATDTGAAERMVSAAEEGGITLGVVFQRRFWPGARALRTAIDDGRLGTPMLGHCQVLLHRGIDYYDAAAWRGTWAADGGGVLMTQAIHNIDLLQWFMGDPVEVSAKAGSFVLGDTIEVEDTAAALITFASGAIATLSATVAASPNLGTRIVVTGSNGATVQVTEYPEGSDAVNDLWAIPGEERAGTVFPDGLSGDIPVAEVNARLLPLHRVQVADFVDAIRSGRQPAVTGREAMKSLQIVAAVYESARTGLPVQIRSASVESRHFTHLSHSLAEAGKSR</sequence>
<dbReference type="GO" id="GO:0000166">
    <property type="term" value="F:nucleotide binding"/>
    <property type="evidence" value="ECO:0007669"/>
    <property type="project" value="InterPro"/>
</dbReference>
<dbReference type="InterPro" id="IPR036291">
    <property type="entry name" value="NAD(P)-bd_dom_sf"/>
</dbReference>
<dbReference type="Pfam" id="PF22725">
    <property type="entry name" value="GFO_IDH_MocA_C3"/>
    <property type="match status" value="1"/>
</dbReference>
<evidence type="ECO:0000313" key="6">
    <source>
        <dbReference type="Proteomes" id="UP001230951"/>
    </source>
</evidence>
<gene>
    <name evidence="4" type="ORF">J2S90_001275</name>
    <name evidence="5" type="ORF">J2S93_000425</name>
</gene>
<dbReference type="InterPro" id="IPR000683">
    <property type="entry name" value="Gfo/Idh/MocA-like_OxRdtase_N"/>
</dbReference>
<feature type="domain" description="Gfo/Idh/MocA-like oxidoreductase N-terminal" evidence="2">
    <location>
        <begin position="5"/>
        <end position="121"/>
    </location>
</feature>
<evidence type="ECO:0000259" key="2">
    <source>
        <dbReference type="Pfam" id="PF01408"/>
    </source>
</evidence>
<dbReference type="EMBL" id="JAUSRG010000002">
    <property type="protein sequence ID" value="MDP9904329.1"/>
    <property type="molecule type" value="Genomic_DNA"/>
</dbReference>
<keyword evidence="6" id="KW-1185">Reference proteome</keyword>
<dbReference type="Proteomes" id="UP001230951">
    <property type="component" value="Unassembled WGS sequence"/>
</dbReference>
<name>A0AAW8DGJ0_9MICC</name>
<dbReference type="Gene3D" id="3.30.360.10">
    <property type="entry name" value="Dihydrodipicolinate Reductase, domain 2"/>
    <property type="match status" value="1"/>
</dbReference>
<dbReference type="Proteomes" id="UP001242995">
    <property type="component" value="Unassembled WGS sequence"/>
</dbReference>
<dbReference type="RefSeq" id="WP_306959959.1">
    <property type="nucleotide sequence ID" value="NZ_JAUSRG010000002.1"/>
</dbReference>
<keyword evidence="1" id="KW-0520">NAD</keyword>
<comment type="caution">
    <text evidence="4">The sequence shown here is derived from an EMBL/GenBank/DDBJ whole genome shotgun (WGS) entry which is preliminary data.</text>
</comment>
<evidence type="ECO:0000313" key="5">
    <source>
        <dbReference type="EMBL" id="MDQ0179018.1"/>
    </source>
</evidence>
<evidence type="ECO:0000313" key="4">
    <source>
        <dbReference type="EMBL" id="MDP9904329.1"/>
    </source>
</evidence>
<dbReference type="InterPro" id="IPR052515">
    <property type="entry name" value="Gfo/Idh/MocA_Oxidoreductase"/>
</dbReference>